<dbReference type="Pfam" id="PF00687">
    <property type="entry name" value="Ribosomal_L1"/>
    <property type="match status" value="1"/>
</dbReference>
<dbReference type="EMBL" id="KE123981">
    <property type="protein sequence ID" value="EPB86817.1"/>
    <property type="molecule type" value="Genomic_DNA"/>
</dbReference>
<keyword evidence="3" id="KW-1185">Reference proteome</keyword>
<dbReference type="InterPro" id="IPR016095">
    <property type="entry name" value="Ribosomal_uL1_3-a/b-sand"/>
</dbReference>
<feature type="compositionally biased region" description="Low complexity" evidence="1">
    <location>
        <begin position="318"/>
        <end position="327"/>
    </location>
</feature>
<feature type="compositionally biased region" description="Basic and acidic residues" evidence="1">
    <location>
        <begin position="328"/>
        <end position="346"/>
    </location>
</feature>
<feature type="region of interest" description="Disordered" evidence="1">
    <location>
        <begin position="233"/>
        <end position="358"/>
    </location>
</feature>
<dbReference type="eggNOG" id="KOG1685">
    <property type="taxonomic scope" value="Eukaryota"/>
</dbReference>
<accession>S2JEC0</accession>
<evidence type="ECO:0000313" key="3">
    <source>
        <dbReference type="Proteomes" id="UP000014254"/>
    </source>
</evidence>
<evidence type="ECO:0000256" key="1">
    <source>
        <dbReference type="SAM" id="MobiDB-lite"/>
    </source>
</evidence>
<dbReference type="OMA" id="PQRAYKN"/>
<sequence length="358" mass="39363">MVQKLDLQQAKKAIAALYKKNEQNAGNDMLQNDEDNFIYVEIHTHKIMNKAQSKQKQIKLPHSPYPDTYEVCYFTKDDEKKTEEKVKNTPIKKVINLNSLKTVFKSYESKRKLAASYNLYVVDDRVAPLIPSLLGKAFQSKNRMPITMKHSGSLKKNVETILNSTSVKLHNGLKTRVLIGNFGMSEKDVLKNYEAAIPEIVKIAAHDWDQVQLLGIKCEGYPYLPTYTALPKAEKKTTEKKTAEKKESVKKEDKQASGKKAVSADDEEPAKKAAPVKKTAAATAAAASKKTTPAKKAPAASPAKKTSATATEKKAAAPKKTVATAKKAAAEKKIAVAPAKKAETKKVTKKAATPKNKK</sequence>
<dbReference type="InParanoid" id="S2JEC0"/>
<dbReference type="CDD" id="cd00403">
    <property type="entry name" value="Ribosomal_L1"/>
    <property type="match status" value="1"/>
</dbReference>
<dbReference type="OrthoDB" id="10251727at2759"/>
<dbReference type="Gene3D" id="3.40.50.790">
    <property type="match status" value="1"/>
</dbReference>
<dbReference type="AlphaFoldDB" id="S2JEC0"/>
<feature type="compositionally biased region" description="Low complexity" evidence="1">
    <location>
        <begin position="272"/>
        <end position="310"/>
    </location>
</feature>
<dbReference type="SUPFAM" id="SSF56808">
    <property type="entry name" value="Ribosomal protein L1"/>
    <property type="match status" value="1"/>
</dbReference>
<dbReference type="Gene3D" id="3.30.190.20">
    <property type="match status" value="1"/>
</dbReference>
<dbReference type="VEuPathDB" id="FungiDB:HMPREF1544_06433"/>
<feature type="compositionally biased region" description="Basic and acidic residues" evidence="1">
    <location>
        <begin position="233"/>
        <end position="256"/>
    </location>
</feature>
<evidence type="ECO:0000313" key="2">
    <source>
        <dbReference type="EMBL" id="EPB86817.1"/>
    </source>
</evidence>
<protein>
    <recommendedName>
        <fullName evidence="4">Ribosomal protein L1</fullName>
    </recommendedName>
</protein>
<organism evidence="2 3">
    <name type="scientific">Mucor circinelloides f. circinelloides (strain 1006PhL)</name>
    <name type="common">Mucormycosis agent</name>
    <name type="synonym">Calyptromyces circinelloides</name>
    <dbReference type="NCBI Taxonomy" id="1220926"/>
    <lineage>
        <taxon>Eukaryota</taxon>
        <taxon>Fungi</taxon>
        <taxon>Fungi incertae sedis</taxon>
        <taxon>Mucoromycota</taxon>
        <taxon>Mucoromycotina</taxon>
        <taxon>Mucoromycetes</taxon>
        <taxon>Mucorales</taxon>
        <taxon>Mucorineae</taxon>
        <taxon>Mucoraceae</taxon>
        <taxon>Mucor</taxon>
    </lineage>
</organism>
<reference evidence="3" key="1">
    <citation type="submission" date="2013-05" db="EMBL/GenBank/DDBJ databases">
        <title>The Genome sequence of Mucor circinelloides f. circinelloides 1006PhL.</title>
        <authorList>
            <consortium name="The Broad Institute Genomics Platform"/>
            <person name="Cuomo C."/>
            <person name="Earl A."/>
            <person name="Findley K."/>
            <person name="Lee S.C."/>
            <person name="Walker B."/>
            <person name="Young S."/>
            <person name="Zeng Q."/>
            <person name="Gargeya S."/>
            <person name="Fitzgerald M."/>
            <person name="Haas B."/>
            <person name="Abouelleil A."/>
            <person name="Allen A.W."/>
            <person name="Alvarado L."/>
            <person name="Arachchi H.M."/>
            <person name="Berlin A.M."/>
            <person name="Chapman S.B."/>
            <person name="Gainer-Dewar J."/>
            <person name="Goldberg J."/>
            <person name="Griggs A."/>
            <person name="Gujja S."/>
            <person name="Hansen M."/>
            <person name="Howarth C."/>
            <person name="Imamovic A."/>
            <person name="Ireland A."/>
            <person name="Larimer J."/>
            <person name="McCowan C."/>
            <person name="Murphy C."/>
            <person name="Pearson M."/>
            <person name="Poon T.W."/>
            <person name="Priest M."/>
            <person name="Roberts A."/>
            <person name="Saif S."/>
            <person name="Shea T."/>
            <person name="Sisk P."/>
            <person name="Sykes S."/>
            <person name="Wortman J."/>
            <person name="Nusbaum C."/>
            <person name="Birren B."/>
        </authorList>
    </citation>
    <scope>NUCLEOTIDE SEQUENCE [LARGE SCALE GENOMIC DNA]</scope>
    <source>
        <strain evidence="3">1006PhL</strain>
    </source>
</reference>
<dbReference type="InterPro" id="IPR028364">
    <property type="entry name" value="Ribosomal_uL1/biogenesis"/>
</dbReference>
<dbReference type="Proteomes" id="UP000014254">
    <property type="component" value="Unassembled WGS sequence"/>
</dbReference>
<dbReference type="STRING" id="1220926.S2JEC0"/>
<proteinExistence type="predicted"/>
<gene>
    <name evidence="2" type="ORF">HMPREF1544_06433</name>
</gene>
<name>S2JEC0_MUCC1</name>
<evidence type="ECO:0008006" key="4">
    <source>
        <dbReference type="Google" id="ProtNLM"/>
    </source>
</evidence>
<dbReference type="InterPro" id="IPR023674">
    <property type="entry name" value="Ribosomal_uL1-like"/>
</dbReference>